<sequence>MASDSDYDIFDYNSSQDPFDIDYQIDRFELRQYLKLKKSKEKLKKSSCPISLKALKSQPKLVKVNCMNDKITRQAEQKSFRSDRFLKKSTIFECDEKFHVKSTILSNPLSTYLSKQSIDVQSNVSSSSSKIFEVEHFQSFSNFRRHFYRINHRKIKSSLQDHPSIDMTDIRLAPINESVQKDFMKRLNENTSYFPDLVYHGTKLNNIESILRYGFLIPNQVHPSNSKAPTIVSANGQAFGSGIYSSHSAVYSLSYVNATNTLLGCAAIPKRDNVGKIERSHGNILVLSHVSQIIPLFLIDFKYLDTLNMNYPCFNEVKQSKIYNKNKIKKLVIISRKYLRKVLKYMNDEVRKNNRYQVRSFEFFN</sequence>
<dbReference type="InterPro" id="IPR012317">
    <property type="entry name" value="Poly(ADP-ribose)pol_cat_dom"/>
</dbReference>
<dbReference type="Gene3D" id="3.90.228.10">
    <property type="match status" value="1"/>
</dbReference>
<name>A0A813TZV8_9BILA</name>
<organism evidence="2 3">
    <name type="scientific">Rotaria sordida</name>
    <dbReference type="NCBI Taxonomy" id="392033"/>
    <lineage>
        <taxon>Eukaryota</taxon>
        <taxon>Metazoa</taxon>
        <taxon>Spiralia</taxon>
        <taxon>Gnathifera</taxon>
        <taxon>Rotifera</taxon>
        <taxon>Eurotatoria</taxon>
        <taxon>Bdelloidea</taxon>
        <taxon>Philodinida</taxon>
        <taxon>Philodinidae</taxon>
        <taxon>Rotaria</taxon>
    </lineage>
</organism>
<dbReference type="EMBL" id="CAJNOO010000136">
    <property type="protein sequence ID" value="CAF0821725.1"/>
    <property type="molecule type" value="Genomic_DNA"/>
</dbReference>
<evidence type="ECO:0000313" key="3">
    <source>
        <dbReference type="Proteomes" id="UP000663882"/>
    </source>
</evidence>
<protein>
    <recommendedName>
        <fullName evidence="1">PARP catalytic domain-containing protein</fullName>
    </recommendedName>
</protein>
<accession>A0A813TZV8</accession>
<feature type="domain" description="PARP catalytic" evidence="1">
    <location>
        <begin position="130"/>
        <end position="260"/>
    </location>
</feature>
<proteinExistence type="predicted"/>
<reference evidence="2" key="1">
    <citation type="submission" date="2021-02" db="EMBL/GenBank/DDBJ databases">
        <authorList>
            <person name="Nowell W R."/>
        </authorList>
    </citation>
    <scope>NUCLEOTIDE SEQUENCE</scope>
</reference>
<evidence type="ECO:0000313" key="2">
    <source>
        <dbReference type="EMBL" id="CAF0821725.1"/>
    </source>
</evidence>
<dbReference type="GO" id="GO:0003950">
    <property type="term" value="F:NAD+ poly-ADP-ribosyltransferase activity"/>
    <property type="evidence" value="ECO:0007669"/>
    <property type="project" value="InterPro"/>
</dbReference>
<evidence type="ECO:0000259" key="1">
    <source>
        <dbReference type="Pfam" id="PF00644"/>
    </source>
</evidence>
<dbReference type="SUPFAM" id="SSF56399">
    <property type="entry name" value="ADP-ribosylation"/>
    <property type="match status" value="1"/>
</dbReference>
<dbReference type="Pfam" id="PF00644">
    <property type="entry name" value="PARP"/>
    <property type="match status" value="1"/>
</dbReference>
<dbReference type="Proteomes" id="UP000663882">
    <property type="component" value="Unassembled WGS sequence"/>
</dbReference>
<gene>
    <name evidence="2" type="ORF">RFH988_LOCUS4974</name>
</gene>
<dbReference type="OrthoDB" id="10007138at2759"/>
<dbReference type="AlphaFoldDB" id="A0A813TZV8"/>
<comment type="caution">
    <text evidence="2">The sequence shown here is derived from an EMBL/GenBank/DDBJ whole genome shotgun (WGS) entry which is preliminary data.</text>
</comment>